<protein>
    <recommendedName>
        <fullName evidence="1">YprB ribonuclease H-like domain-containing protein</fullName>
    </recommendedName>
</protein>
<dbReference type="RefSeq" id="WP_070364175.1">
    <property type="nucleotide sequence ID" value="NZ_CP016070.1"/>
</dbReference>
<dbReference type="AlphaFoldDB" id="A0A1D8S214"/>
<name>A0A1D8S214_9EURY</name>
<proteinExistence type="predicted"/>
<dbReference type="GO" id="GO:0003676">
    <property type="term" value="F:nucleic acid binding"/>
    <property type="evidence" value="ECO:0007669"/>
    <property type="project" value="InterPro"/>
</dbReference>
<dbReference type="KEGG" id="halh:HTSR_0201"/>
<dbReference type="InterPro" id="IPR012337">
    <property type="entry name" value="RNaseH-like_sf"/>
</dbReference>
<dbReference type="PANTHER" id="PTHR38462">
    <property type="entry name" value="EXONUCLEASE-LIKE PROTEIN"/>
    <property type="match status" value="1"/>
</dbReference>
<accession>A0A1D8S214</accession>
<evidence type="ECO:0000259" key="1">
    <source>
        <dbReference type="Pfam" id="PF13482"/>
    </source>
</evidence>
<feature type="domain" description="YprB ribonuclease H-like" evidence="1">
    <location>
        <begin position="85"/>
        <end position="233"/>
    </location>
</feature>
<reference evidence="2 3" key="1">
    <citation type="submission" date="2016-06" db="EMBL/GenBank/DDBJ databases">
        <title>Discovery of anaerobic lithoheterotrophic haloarchaeon capable of sulfur respiration by hydrogen and formate.</title>
        <authorList>
            <person name="Sorokin D.Y."/>
            <person name="Kublanov I.V."/>
            <person name="Roman P."/>
            <person name="Sinninghe Damste J.S."/>
            <person name="Golyshin P.N."/>
            <person name="Rojo D."/>
            <person name="Ciordia S."/>
            <person name="Mena Md.C."/>
            <person name="Ferrer M."/>
            <person name="Smedile F."/>
            <person name="Messina E."/>
            <person name="La Cono V."/>
            <person name="Yakimov M.M."/>
        </authorList>
    </citation>
    <scope>NUCLEOTIDE SEQUENCE [LARGE SCALE GENOMIC DNA]</scope>
    <source>
        <strain evidence="2 3">HTSR1</strain>
    </source>
</reference>
<dbReference type="GeneID" id="29828215"/>
<gene>
    <name evidence="2" type="ORF">HTSR_0201</name>
</gene>
<dbReference type="Pfam" id="PF13482">
    <property type="entry name" value="RNase_H_2"/>
    <property type="match status" value="1"/>
</dbReference>
<dbReference type="Proteomes" id="UP000185608">
    <property type="component" value="Chromosome"/>
</dbReference>
<dbReference type="InterPro" id="IPR036397">
    <property type="entry name" value="RNaseH_sf"/>
</dbReference>
<sequence>MRIEQSYIPVRGVGEKTERSLWAEGATHWDRFDPDLLGEKTGARVEEFIARAEPRLEAGEATFFAEQFPDSAQWRLYENFREETLFLDIETTGLDKRRNVVTTVSLHQGGETTTLVRGRDLTAERLQSHLEDAALLSTFNGAQFDVPFLETAFDIAVDVPHLDLRFLSQRLGLSGGLKEIERTVGIERDRPDISGRDAIRLWREYERGDQAALETLCEYNRADTVNLQTLLEIVVTRLDEDVWPESV</sequence>
<organism evidence="2 3">
    <name type="scientific">Halodesulfurarchaeum formicicum</name>
    <dbReference type="NCBI Taxonomy" id="1873524"/>
    <lineage>
        <taxon>Archaea</taxon>
        <taxon>Methanobacteriati</taxon>
        <taxon>Methanobacteriota</taxon>
        <taxon>Stenosarchaea group</taxon>
        <taxon>Halobacteria</taxon>
        <taxon>Halobacteriales</taxon>
        <taxon>Halobacteriaceae</taxon>
        <taxon>Halodesulfurarchaeum</taxon>
    </lineage>
</organism>
<dbReference type="EMBL" id="CP016070">
    <property type="protein sequence ID" value="AOW79404.1"/>
    <property type="molecule type" value="Genomic_DNA"/>
</dbReference>
<evidence type="ECO:0000313" key="3">
    <source>
        <dbReference type="Proteomes" id="UP000185608"/>
    </source>
</evidence>
<dbReference type="PATRIC" id="fig|1855411.3.peg.196"/>
<evidence type="ECO:0000313" key="2">
    <source>
        <dbReference type="EMBL" id="AOW79404.1"/>
    </source>
</evidence>
<dbReference type="PANTHER" id="PTHR38462:SF1">
    <property type="entry name" value="YPRB RIBONUCLEASE H-LIKE DOMAIN-CONTAINING PROTEIN"/>
    <property type="match status" value="1"/>
</dbReference>
<dbReference type="Gene3D" id="3.30.420.10">
    <property type="entry name" value="Ribonuclease H-like superfamily/Ribonuclease H"/>
    <property type="match status" value="1"/>
</dbReference>
<dbReference type="STRING" id="1873524.HSR6_0199"/>
<dbReference type="SUPFAM" id="SSF53098">
    <property type="entry name" value="Ribonuclease H-like"/>
    <property type="match status" value="1"/>
</dbReference>
<dbReference type="InterPro" id="IPR038720">
    <property type="entry name" value="YprB_RNase_H-like_dom"/>
</dbReference>